<gene>
    <name evidence="2" type="ORF">EDC26_103214</name>
</gene>
<dbReference type="GO" id="GO:0003677">
    <property type="term" value="F:DNA binding"/>
    <property type="evidence" value="ECO:0007669"/>
    <property type="project" value="InterPro"/>
</dbReference>
<keyword evidence="3" id="KW-1185">Reference proteome</keyword>
<dbReference type="EMBL" id="SMAJ01000003">
    <property type="protein sequence ID" value="TCT09595.1"/>
    <property type="molecule type" value="Genomic_DNA"/>
</dbReference>
<dbReference type="Gene3D" id="3.30.930.30">
    <property type="match status" value="1"/>
</dbReference>
<dbReference type="InterPro" id="IPR001668">
    <property type="entry name" value="Mob_Pre"/>
</dbReference>
<feature type="region of interest" description="Disordered" evidence="1">
    <location>
        <begin position="30"/>
        <end position="49"/>
    </location>
</feature>
<evidence type="ECO:0000313" key="3">
    <source>
        <dbReference type="Proteomes" id="UP000295525"/>
    </source>
</evidence>
<dbReference type="CDD" id="cd17242">
    <property type="entry name" value="MobM_relaxase"/>
    <property type="match status" value="1"/>
</dbReference>
<dbReference type="AlphaFoldDB" id="A0A4R3MDJ3"/>
<dbReference type="GO" id="GO:0006310">
    <property type="term" value="P:DNA recombination"/>
    <property type="evidence" value="ECO:0007669"/>
    <property type="project" value="InterPro"/>
</dbReference>
<comment type="caution">
    <text evidence="2">The sequence shown here is derived from an EMBL/GenBank/DDBJ whole genome shotgun (WGS) entry which is preliminary data.</text>
</comment>
<sequence length="73" mass="8290">MVGYAILRAAKLKSFGSIGASLSHNYRSRETPNADFNRTHKNKHSMRGPEDVVEAIKARFPEKRRKDAVLCME</sequence>
<dbReference type="RefSeq" id="WP_207915069.1">
    <property type="nucleotide sequence ID" value="NZ_SMAJ01000003.1"/>
</dbReference>
<dbReference type="Proteomes" id="UP000295525">
    <property type="component" value="Unassembled WGS sequence"/>
</dbReference>
<evidence type="ECO:0000256" key="1">
    <source>
        <dbReference type="SAM" id="MobiDB-lite"/>
    </source>
</evidence>
<accession>A0A4R3MDJ3</accession>
<dbReference type="Pfam" id="PF01076">
    <property type="entry name" value="Mob_Pre"/>
    <property type="match status" value="1"/>
</dbReference>
<evidence type="ECO:0000313" key="2">
    <source>
        <dbReference type="EMBL" id="TCT09595.1"/>
    </source>
</evidence>
<reference evidence="2 3" key="1">
    <citation type="submission" date="2019-03" db="EMBL/GenBank/DDBJ databases">
        <title>Genomic Encyclopedia of Type Strains, Phase IV (KMG-IV): sequencing the most valuable type-strain genomes for metagenomic binning, comparative biology and taxonomic classification.</title>
        <authorList>
            <person name="Goeker M."/>
        </authorList>
    </citation>
    <scope>NUCLEOTIDE SEQUENCE [LARGE SCALE GENOMIC DNA]</scope>
    <source>
        <strain evidence="2 3">DSM 24591</strain>
    </source>
</reference>
<protein>
    <submittedName>
        <fullName evidence="2">Plasmid recombination enzyme</fullName>
    </submittedName>
</protein>
<name>A0A4R3MDJ3_9BURK</name>
<organism evidence="2 3">
    <name type="scientific">Paralcaligenes ureilyticus</name>
    <dbReference type="NCBI Taxonomy" id="627131"/>
    <lineage>
        <taxon>Bacteria</taxon>
        <taxon>Pseudomonadati</taxon>
        <taxon>Pseudomonadota</taxon>
        <taxon>Betaproteobacteria</taxon>
        <taxon>Burkholderiales</taxon>
        <taxon>Alcaligenaceae</taxon>
        <taxon>Paralcaligenes</taxon>
    </lineage>
</organism>
<proteinExistence type="predicted"/>